<protein>
    <submittedName>
        <fullName evidence="1">Uncharacterized protein</fullName>
    </submittedName>
</protein>
<evidence type="ECO:0000313" key="1">
    <source>
        <dbReference type="EMBL" id="OWM70433.1"/>
    </source>
</evidence>
<proteinExistence type="predicted"/>
<dbReference type="AlphaFoldDB" id="A0A218WD36"/>
<organism evidence="1 2">
    <name type="scientific">Punica granatum</name>
    <name type="common">Pomegranate</name>
    <dbReference type="NCBI Taxonomy" id="22663"/>
    <lineage>
        <taxon>Eukaryota</taxon>
        <taxon>Viridiplantae</taxon>
        <taxon>Streptophyta</taxon>
        <taxon>Embryophyta</taxon>
        <taxon>Tracheophyta</taxon>
        <taxon>Spermatophyta</taxon>
        <taxon>Magnoliopsida</taxon>
        <taxon>eudicotyledons</taxon>
        <taxon>Gunneridae</taxon>
        <taxon>Pentapetalae</taxon>
        <taxon>rosids</taxon>
        <taxon>malvids</taxon>
        <taxon>Myrtales</taxon>
        <taxon>Lythraceae</taxon>
        <taxon>Punica</taxon>
    </lineage>
</organism>
<comment type="caution">
    <text evidence="1">The sequence shown here is derived from an EMBL/GenBank/DDBJ whole genome shotgun (WGS) entry which is preliminary data.</text>
</comment>
<evidence type="ECO:0000313" key="2">
    <source>
        <dbReference type="Proteomes" id="UP000197138"/>
    </source>
</evidence>
<sequence length="65" mass="7366">MRPPIALFGFWRLSQVDLIAKSTEQDLGAFTLDHTSLGDIIEWILHARSGEALLVLFEVEIRQLS</sequence>
<accession>A0A218WD36</accession>
<reference evidence="2" key="1">
    <citation type="journal article" date="2017" name="Plant J.">
        <title>The pomegranate (Punica granatum L.) genome and the genomics of punicalagin biosynthesis.</title>
        <authorList>
            <person name="Qin G."/>
            <person name="Xu C."/>
            <person name="Ming R."/>
            <person name="Tang H."/>
            <person name="Guyot R."/>
            <person name="Kramer E.M."/>
            <person name="Hu Y."/>
            <person name="Yi X."/>
            <person name="Qi Y."/>
            <person name="Xu X."/>
            <person name="Gao Z."/>
            <person name="Pan H."/>
            <person name="Jian J."/>
            <person name="Tian Y."/>
            <person name="Yue Z."/>
            <person name="Xu Y."/>
        </authorList>
    </citation>
    <scope>NUCLEOTIDE SEQUENCE [LARGE SCALE GENOMIC DNA]</scope>
    <source>
        <strain evidence="2">cv. Dabenzi</strain>
    </source>
</reference>
<dbReference type="Proteomes" id="UP000197138">
    <property type="component" value="Unassembled WGS sequence"/>
</dbReference>
<dbReference type="EMBL" id="MTKT01004619">
    <property type="protein sequence ID" value="OWM70433.1"/>
    <property type="molecule type" value="Genomic_DNA"/>
</dbReference>
<name>A0A218WD36_PUNGR</name>
<gene>
    <name evidence="1" type="ORF">CDL15_Pgr011909</name>
</gene>